<keyword evidence="7 8" id="KW-0131">Cell cycle</keyword>
<comment type="similarity">
    <text evidence="7">Belongs to the MurCDEF family.</text>
</comment>
<dbReference type="Pfam" id="PF08245">
    <property type="entry name" value="Mur_ligase_M"/>
    <property type="match status" value="1"/>
</dbReference>
<keyword evidence="7 8" id="KW-0961">Cell wall biogenesis/degradation</keyword>
<evidence type="ECO:0000256" key="2">
    <source>
        <dbReference type="ARBA" id="ARBA00004752"/>
    </source>
</evidence>
<dbReference type="InterPro" id="IPR036615">
    <property type="entry name" value="Mur_ligase_C_dom_sf"/>
</dbReference>
<sequence>MSLPDRFSLLVLGQGTTGLDVVSWALRHRGDRVDSITVYGGGSSSPTEKTRSLEASGVEFVYGTELVQGSYDVCVASPGISEFSEFFGSARAASVQIMGEPEFAWRLSPQRWCGITGTNGKTTTTSLTQHLLRSSGMAASAVGNIGMTAISAVDSRSQGDWLVAELSSYQLATTCELHPRVSVLLNITPDHLAWHRSHDNYARAKISLFKNMDRDDLAIVDVEDDGINAYRDQIFVSGRRVLSVSFEDPGTADAAFVRDGVLTVRLADDETSLVSAGELKIFGHHNVINALAASAAALACGATAVGVREGLKVFAPLEHRVEPCGELDGVRYVNDSKATNTDAVLKALTAFPQDRVILLLGGHDKGTPLDEFAEQVAAQVGAVVCFGEARERFQHALEETEGASDIDIAVASDLCDAVDVARSLASRGDVVLLSPACSSFDEFSGFEERGRRFKAYLQELREHAAEVEMD</sequence>
<dbReference type="EMBL" id="QSRJ01000004">
    <property type="protein sequence ID" value="RGL10652.1"/>
    <property type="molecule type" value="Genomic_DNA"/>
</dbReference>
<dbReference type="InterPro" id="IPR036565">
    <property type="entry name" value="Mur-like_cat_sf"/>
</dbReference>
<dbReference type="PANTHER" id="PTHR43692">
    <property type="entry name" value="UDP-N-ACETYLMURAMOYLALANINE--D-GLUTAMATE LIGASE"/>
    <property type="match status" value="1"/>
</dbReference>
<organism evidence="11 12">
    <name type="scientific">Collinsella tanakaei</name>
    <dbReference type="NCBI Taxonomy" id="626935"/>
    <lineage>
        <taxon>Bacteria</taxon>
        <taxon>Bacillati</taxon>
        <taxon>Actinomycetota</taxon>
        <taxon>Coriobacteriia</taxon>
        <taxon>Coriobacteriales</taxon>
        <taxon>Coriobacteriaceae</taxon>
        <taxon>Collinsella</taxon>
    </lineage>
</organism>
<keyword evidence="4 7" id="KW-0436">Ligase</keyword>
<dbReference type="InterPro" id="IPR005762">
    <property type="entry name" value="MurD"/>
</dbReference>
<comment type="function">
    <text evidence="7 8">Cell wall formation. Catalyzes the addition of glutamate to the nucleotide precursor UDP-N-acetylmuramoyl-L-alanine (UMA).</text>
</comment>
<evidence type="ECO:0000256" key="7">
    <source>
        <dbReference type="HAMAP-Rule" id="MF_00639"/>
    </source>
</evidence>
<evidence type="ECO:0000256" key="6">
    <source>
        <dbReference type="ARBA" id="ARBA00022840"/>
    </source>
</evidence>
<evidence type="ECO:0000256" key="8">
    <source>
        <dbReference type="RuleBase" id="RU003664"/>
    </source>
</evidence>
<dbReference type="GO" id="GO:0008360">
    <property type="term" value="P:regulation of cell shape"/>
    <property type="evidence" value="ECO:0007669"/>
    <property type="project" value="UniProtKB-KW"/>
</dbReference>
<dbReference type="GO" id="GO:0071555">
    <property type="term" value="P:cell wall organization"/>
    <property type="evidence" value="ECO:0007669"/>
    <property type="project" value="UniProtKB-KW"/>
</dbReference>
<keyword evidence="7 8" id="KW-0573">Peptidoglycan synthesis</keyword>
<comment type="pathway">
    <text evidence="2 7 8">Cell wall biogenesis; peptidoglycan biosynthesis.</text>
</comment>
<feature type="domain" description="Mur ligase central" evidence="10">
    <location>
        <begin position="115"/>
        <end position="297"/>
    </location>
</feature>
<dbReference type="SUPFAM" id="SSF53623">
    <property type="entry name" value="MurD-like peptide ligases, catalytic domain"/>
    <property type="match status" value="1"/>
</dbReference>
<keyword evidence="6 7" id="KW-0067">ATP-binding</keyword>
<evidence type="ECO:0000256" key="3">
    <source>
        <dbReference type="ARBA" id="ARBA00022490"/>
    </source>
</evidence>
<dbReference type="InterPro" id="IPR004101">
    <property type="entry name" value="Mur_ligase_C"/>
</dbReference>
<dbReference type="EC" id="6.3.2.9" evidence="7 8"/>
<dbReference type="GO" id="GO:0008764">
    <property type="term" value="F:UDP-N-acetylmuramoylalanine-D-glutamate ligase activity"/>
    <property type="evidence" value="ECO:0007669"/>
    <property type="project" value="UniProtKB-UniRule"/>
</dbReference>
<dbReference type="InterPro" id="IPR013221">
    <property type="entry name" value="Mur_ligase_cen"/>
</dbReference>
<dbReference type="Gene3D" id="3.40.50.720">
    <property type="entry name" value="NAD(P)-binding Rossmann-like Domain"/>
    <property type="match status" value="1"/>
</dbReference>
<keyword evidence="5 7" id="KW-0547">Nucleotide-binding</keyword>
<keyword evidence="3 7" id="KW-0963">Cytoplasm</keyword>
<accession>A0A3E4QTY5</accession>
<comment type="caution">
    <text evidence="11">The sequence shown here is derived from an EMBL/GenBank/DDBJ whole genome shotgun (WGS) entry which is preliminary data.</text>
</comment>
<feature type="domain" description="Mur ligase C-terminal" evidence="9">
    <location>
        <begin position="319"/>
        <end position="437"/>
    </location>
</feature>
<gene>
    <name evidence="7 11" type="primary">murD</name>
    <name evidence="11" type="ORF">DXC81_04020</name>
</gene>
<evidence type="ECO:0000259" key="10">
    <source>
        <dbReference type="Pfam" id="PF08245"/>
    </source>
</evidence>
<dbReference type="RefSeq" id="WP_117679297.1">
    <property type="nucleotide sequence ID" value="NZ_CAJJKC010000002.1"/>
</dbReference>
<feature type="binding site" evidence="7">
    <location>
        <begin position="117"/>
        <end position="123"/>
    </location>
    <ligand>
        <name>ATP</name>
        <dbReference type="ChEBI" id="CHEBI:30616"/>
    </ligand>
</feature>
<evidence type="ECO:0000313" key="12">
    <source>
        <dbReference type="Proteomes" id="UP000260943"/>
    </source>
</evidence>
<proteinExistence type="inferred from homology"/>
<dbReference type="NCBIfam" id="TIGR01087">
    <property type="entry name" value="murD"/>
    <property type="match status" value="1"/>
</dbReference>
<keyword evidence="7 8" id="KW-0133">Cell shape</keyword>
<evidence type="ECO:0000256" key="1">
    <source>
        <dbReference type="ARBA" id="ARBA00004496"/>
    </source>
</evidence>
<reference evidence="11 12" key="1">
    <citation type="submission" date="2018-08" db="EMBL/GenBank/DDBJ databases">
        <title>A genome reference for cultivated species of the human gut microbiota.</title>
        <authorList>
            <person name="Zou Y."/>
            <person name="Xue W."/>
            <person name="Luo G."/>
        </authorList>
    </citation>
    <scope>NUCLEOTIDE SEQUENCE [LARGE SCALE GENOMIC DNA]</scope>
    <source>
        <strain evidence="11 12">TF08-14</strain>
    </source>
</reference>
<evidence type="ECO:0000256" key="5">
    <source>
        <dbReference type="ARBA" id="ARBA00022741"/>
    </source>
</evidence>
<comment type="catalytic activity">
    <reaction evidence="7 8">
        <text>UDP-N-acetyl-alpha-D-muramoyl-L-alanine + D-glutamate + ATP = UDP-N-acetyl-alpha-D-muramoyl-L-alanyl-D-glutamate + ADP + phosphate + H(+)</text>
        <dbReference type="Rhea" id="RHEA:16429"/>
        <dbReference type="ChEBI" id="CHEBI:15378"/>
        <dbReference type="ChEBI" id="CHEBI:29986"/>
        <dbReference type="ChEBI" id="CHEBI:30616"/>
        <dbReference type="ChEBI" id="CHEBI:43474"/>
        <dbReference type="ChEBI" id="CHEBI:83898"/>
        <dbReference type="ChEBI" id="CHEBI:83900"/>
        <dbReference type="ChEBI" id="CHEBI:456216"/>
        <dbReference type="EC" id="6.3.2.9"/>
    </reaction>
</comment>
<dbReference type="GO" id="GO:0005737">
    <property type="term" value="C:cytoplasm"/>
    <property type="evidence" value="ECO:0007669"/>
    <property type="project" value="UniProtKB-SubCell"/>
</dbReference>
<dbReference type="GO" id="GO:0009252">
    <property type="term" value="P:peptidoglycan biosynthetic process"/>
    <property type="evidence" value="ECO:0007669"/>
    <property type="project" value="UniProtKB-UniRule"/>
</dbReference>
<dbReference type="UniPathway" id="UPA00219"/>
<protein>
    <recommendedName>
        <fullName evidence="7 8">UDP-N-acetylmuramoylalanine--D-glutamate ligase</fullName>
        <ecNumber evidence="7 8">6.3.2.9</ecNumber>
    </recommendedName>
    <alternativeName>
        <fullName evidence="7">D-glutamic acid-adding enzyme</fullName>
    </alternativeName>
    <alternativeName>
        <fullName evidence="7">UDP-N-acetylmuramoyl-L-alanyl-D-glutamate synthetase</fullName>
    </alternativeName>
</protein>
<dbReference type="PANTHER" id="PTHR43692:SF1">
    <property type="entry name" value="UDP-N-ACETYLMURAMOYLALANINE--D-GLUTAMATE LIGASE"/>
    <property type="match status" value="1"/>
</dbReference>
<name>A0A3E4QTY5_9ACTN</name>
<evidence type="ECO:0000256" key="4">
    <source>
        <dbReference type="ARBA" id="ARBA00022598"/>
    </source>
</evidence>
<evidence type="ECO:0000313" key="11">
    <source>
        <dbReference type="EMBL" id="RGL10652.1"/>
    </source>
</evidence>
<dbReference type="Gene3D" id="3.90.190.20">
    <property type="entry name" value="Mur ligase, C-terminal domain"/>
    <property type="match status" value="1"/>
</dbReference>
<comment type="subcellular location">
    <subcellularLocation>
        <location evidence="1 7 8">Cytoplasm</location>
    </subcellularLocation>
</comment>
<dbReference type="GO" id="GO:0051301">
    <property type="term" value="P:cell division"/>
    <property type="evidence" value="ECO:0007669"/>
    <property type="project" value="UniProtKB-KW"/>
</dbReference>
<dbReference type="AlphaFoldDB" id="A0A3E4QTY5"/>
<dbReference type="HAMAP" id="MF_00639">
    <property type="entry name" value="MurD"/>
    <property type="match status" value="1"/>
</dbReference>
<evidence type="ECO:0000259" key="9">
    <source>
        <dbReference type="Pfam" id="PF02875"/>
    </source>
</evidence>
<dbReference type="Pfam" id="PF02875">
    <property type="entry name" value="Mur_ligase_C"/>
    <property type="match status" value="1"/>
</dbReference>
<dbReference type="Proteomes" id="UP000260943">
    <property type="component" value="Unassembled WGS sequence"/>
</dbReference>
<dbReference type="SUPFAM" id="SSF53244">
    <property type="entry name" value="MurD-like peptide ligases, peptide-binding domain"/>
    <property type="match status" value="1"/>
</dbReference>
<dbReference type="Gene3D" id="3.40.1190.10">
    <property type="entry name" value="Mur-like, catalytic domain"/>
    <property type="match status" value="1"/>
</dbReference>
<dbReference type="GO" id="GO:0005524">
    <property type="term" value="F:ATP binding"/>
    <property type="evidence" value="ECO:0007669"/>
    <property type="project" value="UniProtKB-UniRule"/>
</dbReference>
<keyword evidence="7 8" id="KW-0132">Cell division</keyword>